<dbReference type="PANTHER" id="PTHR47969">
    <property type="entry name" value="CHROMOSOME-ASSOCIATED KINESIN KIF4A-RELATED"/>
    <property type="match status" value="1"/>
</dbReference>
<dbReference type="InterPro" id="IPR001752">
    <property type="entry name" value="Kinesin_motor_dom"/>
</dbReference>
<dbReference type="FunFam" id="3.40.850.10:FF:000029">
    <property type="entry name" value="Kinesin-like protein KIF17"/>
    <property type="match status" value="1"/>
</dbReference>
<keyword evidence="16" id="KW-1185">Reference proteome</keyword>
<dbReference type="SUPFAM" id="SSF52540">
    <property type="entry name" value="P-loop containing nucleoside triphosphate hydrolases"/>
    <property type="match status" value="1"/>
</dbReference>
<dbReference type="Pfam" id="PF00225">
    <property type="entry name" value="Kinesin"/>
    <property type="match status" value="1"/>
</dbReference>
<dbReference type="PROSITE" id="PS00411">
    <property type="entry name" value="KINESIN_MOTOR_1"/>
    <property type="match status" value="1"/>
</dbReference>
<dbReference type="GO" id="GO:0007018">
    <property type="term" value="P:microtubule-based movement"/>
    <property type="evidence" value="ECO:0007669"/>
    <property type="project" value="InterPro"/>
</dbReference>
<reference evidence="15" key="2">
    <citation type="submission" date="2020-05" db="UniProtKB">
        <authorList>
            <consortium name="EnsemblMetazoa"/>
        </authorList>
    </citation>
    <scope>IDENTIFICATION</scope>
    <source>
        <strain evidence="15">ACHKN1017</strain>
    </source>
</reference>
<evidence type="ECO:0000313" key="15">
    <source>
        <dbReference type="EnsemblMetazoa" id="ACHR005264-PA"/>
    </source>
</evidence>
<feature type="region of interest" description="Disordered" evidence="13">
    <location>
        <begin position="694"/>
        <end position="720"/>
    </location>
</feature>
<protein>
    <recommendedName>
        <fullName evidence="11">Kinesin-like protein</fullName>
    </recommendedName>
</protein>
<dbReference type="PRINTS" id="PR00380">
    <property type="entry name" value="KINESINHEAVY"/>
</dbReference>
<proteinExistence type="inferred from homology"/>
<keyword evidence="2" id="KW-0963">Cytoplasm</keyword>
<evidence type="ECO:0000256" key="11">
    <source>
        <dbReference type="RuleBase" id="RU000394"/>
    </source>
</evidence>
<evidence type="ECO:0000256" key="8">
    <source>
        <dbReference type="ARBA" id="ARBA00023212"/>
    </source>
</evidence>
<feature type="binding site" evidence="10">
    <location>
        <begin position="88"/>
        <end position="95"/>
    </location>
    <ligand>
        <name>ATP</name>
        <dbReference type="ChEBI" id="CHEBI:30616"/>
    </ligand>
</feature>
<keyword evidence="8" id="KW-0206">Cytoskeleton</keyword>
<keyword evidence="3 11" id="KW-0493">Microtubule</keyword>
<evidence type="ECO:0000256" key="10">
    <source>
        <dbReference type="PROSITE-ProRule" id="PRU00283"/>
    </source>
</evidence>
<dbReference type="GO" id="GO:0005524">
    <property type="term" value="F:ATP binding"/>
    <property type="evidence" value="ECO:0007669"/>
    <property type="project" value="UniProtKB-UniRule"/>
</dbReference>
<dbReference type="VEuPathDB" id="VectorBase:ACHR005264"/>
<evidence type="ECO:0000256" key="1">
    <source>
        <dbReference type="ARBA" id="ARBA00004245"/>
    </source>
</evidence>
<feature type="compositionally biased region" description="Basic and acidic residues" evidence="13">
    <location>
        <begin position="695"/>
        <end position="710"/>
    </location>
</feature>
<evidence type="ECO:0000256" key="2">
    <source>
        <dbReference type="ARBA" id="ARBA00022490"/>
    </source>
</evidence>
<feature type="coiled-coil region" evidence="12">
    <location>
        <begin position="408"/>
        <end position="435"/>
    </location>
</feature>
<dbReference type="PROSITE" id="PS50067">
    <property type="entry name" value="KINESIN_MOTOR_2"/>
    <property type="match status" value="1"/>
</dbReference>
<dbReference type="InterPro" id="IPR027417">
    <property type="entry name" value="P-loop_NTPase"/>
</dbReference>
<evidence type="ECO:0000256" key="5">
    <source>
        <dbReference type="ARBA" id="ARBA00022840"/>
    </source>
</evidence>
<dbReference type="Gene3D" id="3.40.850.10">
    <property type="entry name" value="Kinesin motor domain"/>
    <property type="match status" value="1"/>
</dbReference>
<evidence type="ECO:0000313" key="16">
    <source>
        <dbReference type="Proteomes" id="UP000075881"/>
    </source>
</evidence>
<accession>A0A182K3C9</accession>
<dbReference type="GO" id="GO:0008017">
    <property type="term" value="F:microtubule binding"/>
    <property type="evidence" value="ECO:0007669"/>
    <property type="project" value="InterPro"/>
</dbReference>
<name>A0A182K3C9_9DIPT</name>
<keyword evidence="7 10" id="KW-0505">Motor protein</keyword>
<dbReference type="EnsemblMetazoa" id="ACHR005264-RA">
    <property type="protein sequence ID" value="ACHR005264-PA"/>
    <property type="gene ID" value="ACHR005264"/>
</dbReference>
<feature type="compositionally biased region" description="Pro residues" evidence="13">
    <location>
        <begin position="644"/>
        <end position="655"/>
    </location>
</feature>
<comment type="similarity">
    <text evidence="10 11">Belongs to the TRAFAC class myosin-kinesin ATPase superfamily. Kinesin family.</text>
</comment>
<dbReference type="InterPro" id="IPR027640">
    <property type="entry name" value="Kinesin-like_fam"/>
</dbReference>
<feature type="domain" description="Kinesin motor" evidence="14">
    <location>
        <begin position="4"/>
        <end position="346"/>
    </location>
</feature>
<keyword evidence="4 10" id="KW-0547">Nucleotide-binding</keyword>
<evidence type="ECO:0000256" key="13">
    <source>
        <dbReference type="SAM" id="MobiDB-lite"/>
    </source>
</evidence>
<dbReference type="PANTHER" id="PTHR47969:SF21">
    <property type="entry name" value="KINESIN-LIKE PROTEIN"/>
    <property type="match status" value="1"/>
</dbReference>
<dbReference type="Proteomes" id="UP000075881">
    <property type="component" value="Unassembled WGS sequence"/>
</dbReference>
<evidence type="ECO:0000259" key="14">
    <source>
        <dbReference type="PROSITE" id="PS50067"/>
    </source>
</evidence>
<feature type="region of interest" description="Disordered" evidence="13">
    <location>
        <begin position="640"/>
        <end position="680"/>
    </location>
</feature>
<evidence type="ECO:0000256" key="12">
    <source>
        <dbReference type="SAM" id="Coils"/>
    </source>
</evidence>
<dbReference type="AlphaFoldDB" id="A0A182K3C9"/>
<dbReference type="InterPro" id="IPR036961">
    <property type="entry name" value="Kinesin_motor_dom_sf"/>
</dbReference>
<comment type="subcellular location">
    <subcellularLocation>
        <location evidence="1">Cytoplasm</location>
        <location evidence="1">Cytoskeleton</location>
    </subcellularLocation>
</comment>
<evidence type="ECO:0000256" key="6">
    <source>
        <dbReference type="ARBA" id="ARBA00023054"/>
    </source>
</evidence>
<evidence type="ECO:0000256" key="9">
    <source>
        <dbReference type="ARBA" id="ARBA00060187"/>
    </source>
</evidence>
<dbReference type="SMART" id="SM00129">
    <property type="entry name" value="KISc"/>
    <property type="match status" value="1"/>
</dbReference>
<dbReference type="InterPro" id="IPR019821">
    <property type="entry name" value="Kinesin_motor_CS"/>
</dbReference>
<evidence type="ECO:0000256" key="7">
    <source>
        <dbReference type="ARBA" id="ARBA00023175"/>
    </source>
</evidence>
<dbReference type="STRING" id="43041.A0A182K3C9"/>
<comment type="function">
    <text evidence="9">Plus-end directed microtubule motor that may be used for anterograde axonal transport and could conceivably move cargos in fly neurons different than those moved by kinesin heavy chain or other plus-end directed motors.</text>
</comment>
<keyword evidence="5 10" id="KW-0067">ATP-binding</keyword>
<keyword evidence="6 12" id="KW-0175">Coiled coil</keyword>
<evidence type="ECO:0000256" key="3">
    <source>
        <dbReference type="ARBA" id="ARBA00022701"/>
    </source>
</evidence>
<evidence type="ECO:0000256" key="4">
    <source>
        <dbReference type="ARBA" id="ARBA00022741"/>
    </source>
</evidence>
<organism evidence="15 16">
    <name type="scientific">Anopheles christyi</name>
    <dbReference type="NCBI Taxonomy" id="43041"/>
    <lineage>
        <taxon>Eukaryota</taxon>
        <taxon>Metazoa</taxon>
        <taxon>Ecdysozoa</taxon>
        <taxon>Arthropoda</taxon>
        <taxon>Hexapoda</taxon>
        <taxon>Insecta</taxon>
        <taxon>Pterygota</taxon>
        <taxon>Neoptera</taxon>
        <taxon>Endopterygota</taxon>
        <taxon>Diptera</taxon>
        <taxon>Nematocera</taxon>
        <taxon>Culicoidea</taxon>
        <taxon>Culicidae</taxon>
        <taxon>Anophelinae</taxon>
        <taxon>Anopheles</taxon>
    </lineage>
</organism>
<dbReference type="GO" id="GO:0003777">
    <property type="term" value="F:microtubule motor activity"/>
    <property type="evidence" value="ECO:0007669"/>
    <property type="project" value="InterPro"/>
</dbReference>
<reference evidence="16" key="1">
    <citation type="submission" date="2013-03" db="EMBL/GenBank/DDBJ databases">
        <title>The Genome Sequence of Anopheles christyi ACHKN1017.</title>
        <authorList>
            <consortium name="The Broad Institute Genomics Platform"/>
            <person name="Neafsey D.E."/>
            <person name="Besansky N."/>
            <person name="Walker B."/>
            <person name="Young S.K."/>
            <person name="Zeng Q."/>
            <person name="Gargeya S."/>
            <person name="Fitzgerald M."/>
            <person name="Haas B."/>
            <person name="Abouelleil A."/>
            <person name="Allen A.W."/>
            <person name="Alvarado L."/>
            <person name="Arachchi H.M."/>
            <person name="Berlin A.M."/>
            <person name="Chapman S.B."/>
            <person name="Gainer-Dewar J."/>
            <person name="Goldberg J."/>
            <person name="Griggs A."/>
            <person name="Gujja S."/>
            <person name="Hansen M."/>
            <person name="Howarth C."/>
            <person name="Imamovic A."/>
            <person name="Ireland A."/>
            <person name="Larimer J."/>
            <person name="McCowan C."/>
            <person name="Murphy C."/>
            <person name="Pearson M."/>
            <person name="Poon T.W."/>
            <person name="Priest M."/>
            <person name="Roberts A."/>
            <person name="Saif S."/>
            <person name="Shea T."/>
            <person name="Sisk P."/>
            <person name="Sykes S."/>
            <person name="Wortman J."/>
            <person name="Nusbaum C."/>
            <person name="Birren B."/>
        </authorList>
    </citation>
    <scope>NUCLEOTIDE SEQUENCE [LARGE SCALE GENOMIC DNA]</scope>
    <source>
        <strain evidence="16">ACHKN1017</strain>
    </source>
</reference>
<dbReference type="GO" id="GO:0005874">
    <property type="term" value="C:microtubule"/>
    <property type="evidence" value="ECO:0007669"/>
    <property type="project" value="UniProtKB-KW"/>
</dbReference>
<sequence>MAENVKVVVRCRPMNKREQQSNCKSVIQIDNSLVNLDNPNDPNAPQKSFQFDNTYGYAATTENIYSDICYSLVESVLEGYNATIFAYGQTGCGKSHTMQGTTYNLSAADPNNANNIGIIPRSFEHIFEAIALASEVRYLVLVSYLEIYNETIRDLLQPQSPTAPGGTLQIKEVSGEGVMVQNLSLHTVHGIKECIELLELGAKNRMVGATLMNIESSRSHSIFSISLEQMSTSVDGDSGVAIKRGKLNLVDLAGSERQSKTGATGERLKEATKINLSLSALGNVISALVDGKTRHIPYRDSKLTRLLQDSLGGNTKTLMIACISPADYNYDETLSTLRYASRAKNIANKPRVNEDPKDTMLREYQQEIIRLKELLNGGGAGGGTTPPTTTVNGHHEANVLDLERQALRAQYDQEVMHLRREYEQQKIAKQELVKDIEKIKAYYEQQMQLLTTSKQVEEKDMQSKPSQALSGRDRKEIYDRINQIKDALIGGERANDIQLKEKRYRNKLASEKRINALAQVLGRIEQTADRDLLQGHYSDIQQELKVRYEQIRILRKRSKLLEQEVSDIQGEFQLERDDYLATVRLLEKKILFYETVFQKAMPVLRKDGRYWNLECLERESEWNDDLRKWRLPDDTLLRLRLPPAETPPLPPPRPPLDVSSPGKLNGRESQTSLTAPGRLERSSTMILAKLPAFQHDCKPPDEQQQRKNEFLSKSTNSNPFPKIEDVAMTYFRPRRAAELVYKSGWRSLQK</sequence>